<sequence length="126" mass="14225">MGSPNEVALEEEDVQHILTTCAFARQFWFNVLSAINLQRAAPKHRERGFAELAERKVGKPRRKGLNTVIILGAWILWTTRKRCVFYGVAPNIQVALNRFKDEAHWWCLAGAKKLQELSIGLVGGVP</sequence>
<gene>
    <name evidence="1" type="primary">ga12458</name>
    <name evidence="1" type="ORF">PR202_ga12458</name>
</gene>
<keyword evidence="2" id="KW-1185">Reference proteome</keyword>
<evidence type="ECO:0000313" key="2">
    <source>
        <dbReference type="Proteomes" id="UP001054889"/>
    </source>
</evidence>
<comment type="caution">
    <text evidence="1">The sequence shown here is derived from an EMBL/GenBank/DDBJ whole genome shotgun (WGS) entry which is preliminary data.</text>
</comment>
<protein>
    <recommendedName>
        <fullName evidence="3">Reverse transcriptase zinc-binding domain-containing protein</fullName>
    </recommendedName>
</protein>
<reference evidence="1" key="2">
    <citation type="submission" date="2021-12" db="EMBL/GenBank/DDBJ databases">
        <title>Resequencing data analysis of finger millet.</title>
        <authorList>
            <person name="Hatakeyama M."/>
            <person name="Aluri S."/>
            <person name="Balachadran M.T."/>
            <person name="Sivarajan S.R."/>
            <person name="Poveda L."/>
            <person name="Shimizu-Inatsugi R."/>
            <person name="Schlapbach R."/>
            <person name="Sreeman S.M."/>
            <person name="Shimizu K.K."/>
        </authorList>
    </citation>
    <scope>NUCLEOTIDE SEQUENCE</scope>
</reference>
<name>A0AAV5CCA1_ELECO</name>
<dbReference type="AlphaFoldDB" id="A0AAV5CCA1"/>
<evidence type="ECO:0000313" key="1">
    <source>
        <dbReference type="EMBL" id="GJM95687.1"/>
    </source>
</evidence>
<organism evidence="1 2">
    <name type="scientific">Eleusine coracana subsp. coracana</name>
    <dbReference type="NCBI Taxonomy" id="191504"/>
    <lineage>
        <taxon>Eukaryota</taxon>
        <taxon>Viridiplantae</taxon>
        <taxon>Streptophyta</taxon>
        <taxon>Embryophyta</taxon>
        <taxon>Tracheophyta</taxon>
        <taxon>Spermatophyta</taxon>
        <taxon>Magnoliopsida</taxon>
        <taxon>Liliopsida</taxon>
        <taxon>Poales</taxon>
        <taxon>Poaceae</taxon>
        <taxon>PACMAD clade</taxon>
        <taxon>Chloridoideae</taxon>
        <taxon>Cynodonteae</taxon>
        <taxon>Eleusininae</taxon>
        <taxon>Eleusine</taxon>
    </lineage>
</organism>
<dbReference type="Proteomes" id="UP001054889">
    <property type="component" value="Unassembled WGS sequence"/>
</dbReference>
<evidence type="ECO:0008006" key="3">
    <source>
        <dbReference type="Google" id="ProtNLM"/>
    </source>
</evidence>
<dbReference type="EMBL" id="BQKI01000005">
    <property type="protein sequence ID" value="GJM95687.1"/>
    <property type="molecule type" value="Genomic_DNA"/>
</dbReference>
<proteinExistence type="predicted"/>
<accession>A0AAV5CCA1</accession>
<reference evidence="1" key="1">
    <citation type="journal article" date="2018" name="DNA Res.">
        <title>Multiple hybrid de novo genome assembly of finger millet, an orphan allotetraploid crop.</title>
        <authorList>
            <person name="Hatakeyama M."/>
            <person name="Aluri S."/>
            <person name="Balachadran M.T."/>
            <person name="Sivarajan S.R."/>
            <person name="Patrignani A."/>
            <person name="Gruter S."/>
            <person name="Poveda L."/>
            <person name="Shimizu-Inatsugi R."/>
            <person name="Baeten J."/>
            <person name="Francoijs K.J."/>
            <person name="Nataraja K.N."/>
            <person name="Reddy Y.A.N."/>
            <person name="Phadnis S."/>
            <person name="Ravikumar R.L."/>
            <person name="Schlapbach R."/>
            <person name="Sreeman S.M."/>
            <person name="Shimizu K.K."/>
        </authorList>
    </citation>
    <scope>NUCLEOTIDE SEQUENCE</scope>
</reference>